<dbReference type="InterPro" id="IPR036881">
    <property type="entry name" value="Glyco_hydro_3_C_sf"/>
</dbReference>
<dbReference type="PROSITE" id="PS00775">
    <property type="entry name" value="GLYCOSYL_HYDROL_F3"/>
    <property type="match status" value="1"/>
</dbReference>
<dbReference type="EMBL" id="JALAAR010000003">
    <property type="protein sequence ID" value="MEH8016646.1"/>
    <property type="molecule type" value="Genomic_DNA"/>
</dbReference>
<dbReference type="PANTHER" id="PTHR30480">
    <property type="entry name" value="BETA-HEXOSAMINIDASE-RELATED"/>
    <property type="match status" value="1"/>
</dbReference>
<evidence type="ECO:0000256" key="2">
    <source>
        <dbReference type="ARBA" id="ARBA00005336"/>
    </source>
</evidence>
<feature type="domain" description="Glycoside hydrolase family 3 N-terminal" evidence="6">
    <location>
        <begin position="81"/>
        <end position="407"/>
    </location>
</feature>
<evidence type="ECO:0000259" key="6">
    <source>
        <dbReference type="Pfam" id="PF00933"/>
    </source>
</evidence>
<dbReference type="PANTHER" id="PTHR30480:SF13">
    <property type="entry name" value="BETA-HEXOSAMINIDASE"/>
    <property type="match status" value="1"/>
</dbReference>
<evidence type="ECO:0000313" key="7">
    <source>
        <dbReference type="EMBL" id="MEH8016646.1"/>
    </source>
</evidence>
<comment type="caution">
    <text evidence="7">The sequence shown here is derived from an EMBL/GenBank/DDBJ whole genome shotgun (WGS) entry which is preliminary data.</text>
</comment>
<evidence type="ECO:0000256" key="4">
    <source>
        <dbReference type="ARBA" id="ARBA00022801"/>
    </source>
</evidence>
<proteinExistence type="inferred from homology"/>
<dbReference type="GO" id="GO:0016787">
    <property type="term" value="F:hydrolase activity"/>
    <property type="evidence" value="ECO:0007669"/>
    <property type="project" value="UniProtKB-KW"/>
</dbReference>
<dbReference type="Proteomes" id="UP001375382">
    <property type="component" value="Unassembled WGS sequence"/>
</dbReference>
<dbReference type="Gene3D" id="3.40.50.1700">
    <property type="entry name" value="Glycoside hydrolase family 3 C-terminal domain"/>
    <property type="match status" value="1"/>
</dbReference>
<dbReference type="EC" id="3.2.1.52" evidence="3"/>
<protein>
    <recommendedName>
        <fullName evidence="3">beta-N-acetylhexosaminidase</fullName>
        <ecNumber evidence="3">3.2.1.52</ecNumber>
    </recommendedName>
</protein>
<keyword evidence="5" id="KW-0326">Glycosidase</keyword>
<sequence length="638" mass="68562">MLTLIVRKIMSCCRRGYSVFWGGLLLSVSLIAMPVNAAAWLKKPASVKQMLGQKLMLDLRYYCPQTPEQGQCRTAMTQLPPELAALIRGYDIGGVILFAENLHNIAQIVQLNRDLQQAAAESALKLPLFISIDQEGGRVARLPRSLATSFAGNMAIGATFAQHGTKYAAEVGKVLADELLPLGINVNFAPTIDVNVNPQNPVINVRAFGENPQQVAELGGAMTAAMQQRGMIAALKHFPGHGDTEVDSHLGLPRVEHSAEQIRQIDLKPFADIISQHAPGMIMTAHIQYPALDNSTFTSKDGEQMLKPATLSRKILHGVLREELGYNGVIVTDALDMAGISKFFTHTEAVVQTFAAGADIALMPVKLQHPGELTALAELLDALATAVDNGDISPTELAESYQRIVTLKQQYPLLPAQASVAQQVQQAQQTLGSAAHRHSELALAKAAITQVKPATADWPFKLSEAKKLLLIMPDHSKAQALAAALQHYGRQQFAIDVISLQQTDVSGAAAQIAAADLVISGFIAPMQSLADIGGMDDLNGIRNTAAAYERQTQQYEALLPLISAQHKPHVFLSLRAPYDISRYGKHAAVVLASYAYNTAENVTAIGAGNATYEALAQALLRQYGLTGTLPVTVAGYND</sequence>
<dbReference type="SUPFAM" id="SSF51445">
    <property type="entry name" value="(Trans)glycosidases"/>
    <property type="match status" value="1"/>
</dbReference>
<evidence type="ECO:0000256" key="3">
    <source>
        <dbReference type="ARBA" id="ARBA00012663"/>
    </source>
</evidence>
<organism evidence="7 8">
    <name type="scientific">Rheinheimera muenzenbergensis</name>
    <dbReference type="NCBI Taxonomy" id="1193628"/>
    <lineage>
        <taxon>Bacteria</taxon>
        <taxon>Pseudomonadati</taxon>
        <taxon>Pseudomonadota</taxon>
        <taxon>Gammaproteobacteria</taxon>
        <taxon>Chromatiales</taxon>
        <taxon>Chromatiaceae</taxon>
        <taxon>Rheinheimera</taxon>
    </lineage>
</organism>
<dbReference type="Gene3D" id="3.20.20.300">
    <property type="entry name" value="Glycoside hydrolase, family 3, N-terminal domain"/>
    <property type="match status" value="1"/>
</dbReference>
<gene>
    <name evidence="7" type="ORF">MN202_05345</name>
</gene>
<name>A0ABU8C400_9GAMM</name>
<dbReference type="InterPro" id="IPR017853">
    <property type="entry name" value="GH"/>
</dbReference>
<comment type="similarity">
    <text evidence="2">Belongs to the glycosyl hydrolase 3 family.</text>
</comment>
<accession>A0ABU8C400</accession>
<evidence type="ECO:0000256" key="5">
    <source>
        <dbReference type="ARBA" id="ARBA00023295"/>
    </source>
</evidence>
<dbReference type="InterPro" id="IPR050226">
    <property type="entry name" value="NagZ_Beta-hexosaminidase"/>
</dbReference>
<evidence type="ECO:0000313" key="8">
    <source>
        <dbReference type="Proteomes" id="UP001375382"/>
    </source>
</evidence>
<comment type="catalytic activity">
    <reaction evidence="1">
        <text>Hydrolysis of terminal non-reducing N-acetyl-D-hexosamine residues in N-acetyl-beta-D-hexosaminides.</text>
        <dbReference type="EC" id="3.2.1.52"/>
    </reaction>
</comment>
<dbReference type="InterPro" id="IPR001764">
    <property type="entry name" value="Glyco_hydro_3_N"/>
</dbReference>
<reference evidence="7 8" key="1">
    <citation type="journal article" date="2023" name="Ecotoxicol. Environ. Saf.">
        <title>Mercury remediation potential of mercury-resistant strain Rheinheimera metallidurans sp. nov. isolated from a municipal waste dumping site.</title>
        <authorList>
            <person name="Yadav V."/>
            <person name="Manjhi A."/>
            <person name="Vadakedath N."/>
        </authorList>
    </citation>
    <scope>NUCLEOTIDE SEQUENCE [LARGE SCALE GENOMIC DNA]</scope>
    <source>
        <strain evidence="7 8">E-49</strain>
    </source>
</reference>
<keyword evidence="8" id="KW-1185">Reference proteome</keyword>
<dbReference type="RefSeq" id="WP_335735061.1">
    <property type="nucleotide sequence ID" value="NZ_JALAAR010000003.1"/>
</dbReference>
<dbReference type="Pfam" id="PF00933">
    <property type="entry name" value="Glyco_hydro_3"/>
    <property type="match status" value="1"/>
</dbReference>
<evidence type="ECO:0000256" key="1">
    <source>
        <dbReference type="ARBA" id="ARBA00001231"/>
    </source>
</evidence>
<dbReference type="InterPro" id="IPR019800">
    <property type="entry name" value="Glyco_hydro_3_AS"/>
</dbReference>
<keyword evidence="4 7" id="KW-0378">Hydrolase</keyword>
<dbReference type="InterPro" id="IPR036962">
    <property type="entry name" value="Glyco_hydro_3_N_sf"/>
</dbReference>